<dbReference type="EMBL" id="JAHBCL010000012">
    <property type="protein sequence ID" value="MBS7526684.1"/>
    <property type="molecule type" value="Genomic_DNA"/>
</dbReference>
<dbReference type="Pfam" id="PF00583">
    <property type="entry name" value="Acetyltransf_1"/>
    <property type="match status" value="1"/>
</dbReference>
<evidence type="ECO:0000259" key="1">
    <source>
        <dbReference type="PROSITE" id="PS51186"/>
    </source>
</evidence>
<name>A0ABS5PQK0_9FIRM</name>
<protein>
    <submittedName>
        <fullName evidence="2">GNAT family N-acetyltransferase</fullName>
    </submittedName>
</protein>
<dbReference type="SUPFAM" id="SSF55729">
    <property type="entry name" value="Acyl-CoA N-acyltransferases (Nat)"/>
    <property type="match status" value="1"/>
</dbReference>
<comment type="caution">
    <text evidence="2">The sequence shown here is derived from an EMBL/GenBank/DDBJ whole genome shotgun (WGS) entry which is preliminary data.</text>
</comment>
<accession>A0ABS5PQK0</accession>
<dbReference type="Gene3D" id="3.40.630.30">
    <property type="match status" value="1"/>
</dbReference>
<sequence length="146" mass="16564">MLQIRLMKLEDTERAKPLFRESPLFFNKQKLIINQSYVIEDQGAISGIASYKLKDEKTAMIDCLYVKRSERGAKLGDGLFRAILNHLNLRKITTVFIVGNRVANGFFVAEGLEIVAVDPNDSDLLTFRVDLPSFFERGCKHSEPQA</sequence>
<dbReference type="InterPro" id="IPR016181">
    <property type="entry name" value="Acyl_CoA_acyltransferase"/>
</dbReference>
<dbReference type="Proteomes" id="UP000746471">
    <property type="component" value="Unassembled WGS sequence"/>
</dbReference>
<keyword evidence="3" id="KW-1185">Reference proteome</keyword>
<proteinExistence type="predicted"/>
<dbReference type="RefSeq" id="WP_213236544.1">
    <property type="nucleotide sequence ID" value="NZ_JAHBCL010000012.1"/>
</dbReference>
<organism evidence="2 3">
    <name type="scientific">Fusibacter paucivorans</name>
    <dbReference type="NCBI Taxonomy" id="76009"/>
    <lineage>
        <taxon>Bacteria</taxon>
        <taxon>Bacillati</taxon>
        <taxon>Bacillota</taxon>
        <taxon>Clostridia</taxon>
        <taxon>Eubacteriales</taxon>
        <taxon>Eubacteriales Family XII. Incertae Sedis</taxon>
        <taxon>Fusibacter</taxon>
    </lineage>
</organism>
<gene>
    <name evidence="2" type="ORF">KHM83_08345</name>
</gene>
<evidence type="ECO:0000313" key="2">
    <source>
        <dbReference type="EMBL" id="MBS7526684.1"/>
    </source>
</evidence>
<dbReference type="InterPro" id="IPR000182">
    <property type="entry name" value="GNAT_dom"/>
</dbReference>
<feature type="domain" description="N-acetyltransferase" evidence="1">
    <location>
        <begin position="2"/>
        <end position="132"/>
    </location>
</feature>
<dbReference type="PROSITE" id="PS51186">
    <property type="entry name" value="GNAT"/>
    <property type="match status" value="1"/>
</dbReference>
<evidence type="ECO:0000313" key="3">
    <source>
        <dbReference type="Proteomes" id="UP000746471"/>
    </source>
</evidence>
<reference evidence="2 3" key="1">
    <citation type="submission" date="2021-05" db="EMBL/GenBank/DDBJ databases">
        <title>Fusibacter ferrireducens sp. nov., an anaerobic, sulfur- and Fe-reducing bacterium isolated from the mangrove sediment.</title>
        <authorList>
            <person name="Qiu D."/>
        </authorList>
    </citation>
    <scope>NUCLEOTIDE SEQUENCE [LARGE SCALE GENOMIC DNA]</scope>
    <source>
        <strain evidence="2 3">DSM 12116</strain>
    </source>
</reference>